<proteinExistence type="predicted"/>
<name>A0ABR2BNG0_9ROSI</name>
<dbReference type="Proteomes" id="UP001472677">
    <property type="component" value="Unassembled WGS sequence"/>
</dbReference>
<reference evidence="2 3" key="1">
    <citation type="journal article" date="2024" name="G3 (Bethesda)">
        <title>Genome assembly of Hibiscus sabdariffa L. provides insights into metabolisms of medicinal natural products.</title>
        <authorList>
            <person name="Kim T."/>
        </authorList>
    </citation>
    <scope>NUCLEOTIDE SEQUENCE [LARGE SCALE GENOMIC DNA]</scope>
    <source>
        <strain evidence="2">TK-2024</strain>
        <tissue evidence="2">Old leaves</tissue>
    </source>
</reference>
<evidence type="ECO:0000256" key="1">
    <source>
        <dbReference type="SAM" id="MobiDB-lite"/>
    </source>
</evidence>
<protein>
    <submittedName>
        <fullName evidence="2">Uncharacterized protein</fullName>
    </submittedName>
</protein>
<gene>
    <name evidence="2" type="ORF">V6N12_044455</name>
</gene>
<evidence type="ECO:0000313" key="3">
    <source>
        <dbReference type="Proteomes" id="UP001472677"/>
    </source>
</evidence>
<sequence length="129" mass="14136">MGMFHVWRSNLTPVEVNWGSNTEDVAKEHSKDSSLSSNLSGSWMVTNEYGEGLVEIEEQIMAQQGIETVNGQSNPPTASTVVASHGVSKNTAYMTSNPNKKSKVASRNNKKVDVVSTDRGCYWLIEEPS</sequence>
<organism evidence="2 3">
    <name type="scientific">Hibiscus sabdariffa</name>
    <name type="common">roselle</name>
    <dbReference type="NCBI Taxonomy" id="183260"/>
    <lineage>
        <taxon>Eukaryota</taxon>
        <taxon>Viridiplantae</taxon>
        <taxon>Streptophyta</taxon>
        <taxon>Embryophyta</taxon>
        <taxon>Tracheophyta</taxon>
        <taxon>Spermatophyta</taxon>
        <taxon>Magnoliopsida</taxon>
        <taxon>eudicotyledons</taxon>
        <taxon>Gunneridae</taxon>
        <taxon>Pentapetalae</taxon>
        <taxon>rosids</taxon>
        <taxon>malvids</taxon>
        <taxon>Malvales</taxon>
        <taxon>Malvaceae</taxon>
        <taxon>Malvoideae</taxon>
        <taxon>Hibiscus</taxon>
    </lineage>
</organism>
<comment type="caution">
    <text evidence="2">The sequence shown here is derived from an EMBL/GenBank/DDBJ whole genome shotgun (WGS) entry which is preliminary data.</text>
</comment>
<keyword evidence="3" id="KW-1185">Reference proteome</keyword>
<feature type="region of interest" description="Disordered" evidence="1">
    <location>
        <begin position="91"/>
        <end position="110"/>
    </location>
</feature>
<dbReference type="EMBL" id="JBBPBM010000099">
    <property type="protein sequence ID" value="KAK8508538.1"/>
    <property type="molecule type" value="Genomic_DNA"/>
</dbReference>
<accession>A0ABR2BNG0</accession>
<evidence type="ECO:0000313" key="2">
    <source>
        <dbReference type="EMBL" id="KAK8508538.1"/>
    </source>
</evidence>